<comment type="caution">
    <text evidence="1">The sequence shown here is derived from an EMBL/GenBank/DDBJ whole genome shotgun (WGS) entry which is preliminary data.</text>
</comment>
<evidence type="ECO:0000313" key="1">
    <source>
        <dbReference type="EMBL" id="VEL32045.1"/>
    </source>
</evidence>
<dbReference type="EMBL" id="CAAALY010129575">
    <property type="protein sequence ID" value="VEL32045.1"/>
    <property type="molecule type" value="Genomic_DNA"/>
</dbReference>
<name>A0A448XA23_9PLAT</name>
<protein>
    <submittedName>
        <fullName evidence="1">Uncharacterized protein</fullName>
    </submittedName>
</protein>
<reference evidence="1" key="1">
    <citation type="submission" date="2018-11" db="EMBL/GenBank/DDBJ databases">
        <authorList>
            <consortium name="Pathogen Informatics"/>
        </authorList>
    </citation>
    <scope>NUCLEOTIDE SEQUENCE</scope>
</reference>
<dbReference type="Proteomes" id="UP000784294">
    <property type="component" value="Unassembled WGS sequence"/>
</dbReference>
<proteinExistence type="predicted"/>
<accession>A0A448XA23</accession>
<sequence>MEQQSCVHKPESRFTVAHFVSSSAYLGPTPDWGLVSSAGERPADLCRRPNFIMCVRRFGMMQAAAY</sequence>
<evidence type="ECO:0000313" key="2">
    <source>
        <dbReference type="Proteomes" id="UP000784294"/>
    </source>
</evidence>
<organism evidence="1 2">
    <name type="scientific">Protopolystoma xenopodis</name>
    <dbReference type="NCBI Taxonomy" id="117903"/>
    <lineage>
        <taxon>Eukaryota</taxon>
        <taxon>Metazoa</taxon>
        <taxon>Spiralia</taxon>
        <taxon>Lophotrochozoa</taxon>
        <taxon>Platyhelminthes</taxon>
        <taxon>Monogenea</taxon>
        <taxon>Polyopisthocotylea</taxon>
        <taxon>Polystomatidea</taxon>
        <taxon>Polystomatidae</taxon>
        <taxon>Protopolystoma</taxon>
    </lineage>
</organism>
<dbReference type="AlphaFoldDB" id="A0A448XA23"/>
<gene>
    <name evidence="1" type="ORF">PXEA_LOCUS25485</name>
</gene>
<keyword evidence="2" id="KW-1185">Reference proteome</keyword>